<sequence>MRVLVLGGAGFIGVHLSRRLLAEGADLTIVDDFSRGQDDPELAAIRDHPAVTVVSADLTSPATWAALPHGWDQAYLLAAIVGVRNVERDPARVLRVNTLSVLHLLDWVRGEPRVFFSSTSEVYAGGVDAGIVPVPTGEDVPVMIEDVRSPRFAYAISKLLGEAAFLHAATPTGVRAVVGRFHNVYGPRMGCDHVVPEMALRAMGGEDPFLVPGADQYRSFCFVDDAVDAVVRLMADDRAVGQVVHIGDDTEETNIGDLAKLVCRVADVSPRILPRPAPPGSVHRRRPDLSRLRSLTGYEPATSLEEGVERTVAWYRTRYAPT</sequence>
<dbReference type="Proteomes" id="UP001183648">
    <property type="component" value="Unassembled WGS sequence"/>
</dbReference>
<evidence type="ECO:0000313" key="3">
    <source>
        <dbReference type="Proteomes" id="UP001183648"/>
    </source>
</evidence>
<comment type="caution">
    <text evidence="2">The sequence shown here is derived from an EMBL/GenBank/DDBJ whole genome shotgun (WGS) entry which is preliminary data.</text>
</comment>
<dbReference type="SUPFAM" id="SSF51735">
    <property type="entry name" value="NAD(P)-binding Rossmann-fold domains"/>
    <property type="match status" value="1"/>
</dbReference>
<dbReference type="RefSeq" id="WP_310301710.1">
    <property type="nucleotide sequence ID" value="NZ_BAAAPS010000008.1"/>
</dbReference>
<dbReference type="Pfam" id="PF01370">
    <property type="entry name" value="Epimerase"/>
    <property type="match status" value="1"/>
</dbReference>
<dbReference type="InterPro" id="IPR050177">
    <property type="entry name" value="Lipid_A_modif_metabolic_enz"/>
</dbReference>
<evidence type="ECO:0000313" key="2">
    <source>
        <dbReference type="EMBL" id="MDR7362394.1"/>
    </source>
</evidence>
<protein>
    <submittedName>
        <fullName evidence="2">UDP-glucose 4-epimerase/UDP-glucuronate decarboxylase</fullName>
        <ecNumber evidence="2">4.1.1.35</ecNumber>
        <ecNumber evidence="2">5.1.3.2</ecNumber>
    </submittedName>
</protein>
<dbReference type="InterPro" id="IPR036291">
    <property type="entry name" value="NAD(P)-bd_dom_sf"/>
</dbReference>
<dbReference type="GO" id="GO:0003978">
    <property type="term" value="F:UDP-glucose 4-epimerase activity"/>
    <property type="evidence" value="ECO:0007669"/>
    <property type="project" value="UniProtKB-EC"/>
</dbReference>
<name>A0ABU2BUS6_9ACTN</name>
<dbReference type="InterPro" id="IPR001509">
    <property type="entry name" value="Epimerase_deHydtase"/>
</dbReference>
<organism evidence="2 3">
    <name type="scientific">Nocardioides marmoribigeumensis</name>
    <dbReference type="NCBI Taxonomy" id="433649"/>
    <lineage>
        <taxon>Bacteria</taxon>
        <taxon>Bacillati</taxon>
        <taxon>Actinomycetota</taxon>
        <taxon>Actinomycetes</taxon>
        <taxon>Propionibacteriales</taxon>
        <taxon>Nocardioidaceae</taxon>
        <taxon>Nocardioides</taxon>
    </lineage>
</organism>
<dbReference type="EMBL" id="JAVDYG010000001">
    <property type="protein sequence ID" value="MDR7362394.1"/>
    <property type="molecule type" value="Genomic_DNA"/>
</dbReference>
<dbReference type="PANTHER" id="PTHR43245:SF13">
    <property type="entry name" value="UDP-D-APIOSE_UDP-D-XYLOSE SYNTHASE 2"/>
    <property type="match status" value="1"/>
</dbReference>
<keyword evidence="3" id="KW-1185">Reference proteome</keyword>
<reference evidence="2 3" key="1">
    <citation type="submission" date="2023-07" db="EMBL/GenBank/DDBJ databases">
        <title>Sequencing the genomes of 1000 actinobacteria strains.</title>
        <authorList>
            <person name="Klenk H.-P."/>
        </authorList>
    </citation>
    <scope>NUCLEOTIDE SEQUENCE [LARGE SCALE GENOMIC DNA]</scope>
    <source>
        <strain evidence="2 3">DSM 19426</strain>
    </source>
</reference>
<accession>A0ABU2BUS6</accession>
<dbReference type="GO" id="GO:0048040">
    <property type="term" value="F:UDP-glucuronate decarboxylase activity"/>
    <property type="evidence" value="ECO:0007669"/>
    <property type="project" value="UniProtKB-EC"/>
</dbReference>
<gene>
    <name evidence="2" type="ORF">J2S63_001947</name>
</gene>
<proteinExistence type="predicted"/>
<dbReference type="EC" id="5.1.3.2" evidence="2"/>
<evidence type="ECO:0000259" key="1">
    <source>
        <dbReference type="Pfam" id="PF01370"/>
    </source>
</evidence>
<keyword evidence="2" id="KW-0413">Isomerase</keyword>
<keyword evidence="2" id="KW-0456">Lyase</keyword>
<dbReference type="Gene3D" id="3.40.50.720">
    <property type="entry name" value="NAD(P)-binding Rossmann-like Domain"/>
    <property type="match status" value="1"/>
</dbReference>
<feature type="domain" description="NAD-dependent epimerase/dehydratase" evidence="1">
    <location>
        <begin position="3"/>
        <end position="247"/>
    </location>
</feature>
<dbReference type="PANTHER" id="PTHR43245">
    <property type="entry name" value="BIFUNCTIONAL POLYMYXIN RESISTANCE PROTEIN ARNA"/>
    <property type="match status" value="1"/>
</dbReference>
<dbReference type="EC" id="4.1.1.35" evidence="2"/>